<dbReference type="PROSITE" id="PS51178">
    <property type="entry name" value="PASTA"/>
    <property type="match status" value="2"/>
</dbReference>
<dbReference type="STRING" id="474960.SAMN05216180_1280"/>
<dbReference type="Pfam" id="PF03793">
    <property type="entry name" value="PASTA"/>
    <property type="match status" value="2"/>
</dbReference>
<dbReference type="InterPro" id="IPR005311">
    <property type="entry name" value="PBP_dimer"/>
</dbReference>
<dbReference type="InterPro" id="IPR001460">
    <property type="entry name" value="PCN-bd_Tpept"/>
</dbReference>
<dbReference type="Pfam" id="PF03717">
    <property type="entry name" value="PBP_dimer"/>
    <property type="match status" value="1"/>
</dbReference>
<dbReference type="SUPFAM" id="SSF56601">
    <property type="entry name" value="beta-lactamase/transpeptidase-like"/>
    <property type="match status" value="1"/>
</dbReference>
<dbReference type="Pfam" id="PF00905">
    <property type="entry name" value="Transpeptidase"/>
    <property type="match status" value="1"/>
</dbReference>
<feature type="domain" description="PASTA" evidence="4">
    <location>
        <begin position="708"/>
        <end position="772"/>
    </location>
</feature>
<name>A0A1H8AEG3_9FIRM</name>
<dbReference type="AlphaFoldDB" id="A0A1H8AEG3"/>
<dbReference type="InterPro" id="IPR036138">
    <property type="entry name" value="PBP_dimer_sf"/>
</dbReference>
<accession>A0A1H8AEG3</accession>
<dbReference type="Gene3D" id="3.40.710.10">
    <property type="entry name" value="DD-peptidase/beta-lactamase superfamily"/>
    <property type="match status" value="1"/>
</dbReference>
<evidence type="ECO:0000256" key="2">
    <source>
        <dbReference type="ARBA" id="ARBA00007171"/>
    </source>
</evidence>
<dbReference type="InterPro" id="IPR005543">
    <property type="entry name" value="PASTA_dom"/>
</dbReference>
<reference evidence="5 6" key="1">
    <citation type="submission" date="2016-10" db="EMBL/GenBank/DDBJ databases">
        <authorList>
            <person name="de Groot N.N."/>
        </authorList>
    </citation>
    <scope>NUCLEOTIDE SEQUENCE [LARGE SCALE GENOMIC DNA]</scope>
    <source>
        <strain evidence="5 6">CGMCC 1.5070</strain>
    </source>
</reference>
<dbReference type="CDD" id="cd06576">
    <property type="entry name" value="PASTA_Pbp2x-like_1"/>
    <property type="match status" value="1"/>
</dbReference>
<proteinExistence type="inferred from homology"/>
<dbReference type="InterPro" id="IPR050515">
    <property type="entry name" value="Beta-lactam/transpept"/>
</dbReference>
<evidence type="ECO:0000313" key="6">
    <source>
        <dbReference type="Proteomes" id="UP000199158"/>
    </source>
</evidence>
<dbReference type="Gene3D" id="3.30.10.20">
    <property type="match status" value="2"/>
</dbReference>
<dbReference type="EMBL" id="FOCG01000001">
    <property type="protein sequence ID" value="SEM68866.1"/>
    <property type="molecule type" value="Genomic_DNA"/>
</dbReference>
<evidence type="ECO:0000259" key="4">
    <source>
        <dbReference type="PROSITE" id="PS51178"/>
    </source>
</evidence>
<comment type="subcellular location">
    <subcellularLocation>
        <location evidence="1">Membrane</location>
    </subcellularLocation>
</comment>
<dbReference type="GO" id="GO:0071555">
    <property type="term" value="P:cell wall organization"/>
    <property type="evidence" value="ECO:0007669"/>
    <property type="project" value="TreeGrafter"/>
</dbReference>
<dbReference type="Gene3D" id="3.90.1310.10">
    <property type="entry name" value="Penicillin-binding protein 2a (Domain 2)"/>
    <property type="match status" value="1"/>
</dbReference>
<dbReference type="GO" id="GO:0008658">
    <property type="term" value="F:penicillin binding"/>
    <property type="evidence" value="ECO:0007669"/>
    <property type="project" value="InterPro"/>
</dbReference>
<evidence type="ECO:0000256" key="1">
    <source>
        <dbReference type="ARBA" id="ARBA00004370"/>
    </source>
</evidence>
<dbReference type="PANTHER" id="PTHR30627">
    <property type="entry name" value="PEPTIDOGLYCAN D,D-TRANSPEPTIDASE"/>
    <property type="match status" value="1"/>
</dbReference>
<dbReference type="SUPFAM" id="SSF54184">
    <property type="entry name" value="Penicillin-binding protein 2x (pbp-2x), c-terminal domain"/>
    <property type="match status" value="1"/>
</dbReference>
<dbReference type="PANTHER" id="PTHR30627:SF1">
    <property type="entry name" value="PEPTIDOGLYCAN D,D-TRANSPEPTIDASE FTSI"/>
    <property type="match status" value="1"/>
</dbReference>
<evidence type="ECO:0000313" key="5">
    <source>
        <dbReference type="EMBL" id="SEM68866.1"/>
    </source>
</evidence>
<feature type="domain" description="PASTA" evidence="4">
    <location>
        <begin position="646"/>
        <end position="706"/>
    </location>
</feature>
<protein>
    <submittedName>
        <fullName evidence="5">Stage V sporulation protein D (Sporulation-specific penicillin-binding protein)</fullName>
    </submittedName>
</protein>
<dbReference type="OrthoDB" id="9804124at2"/>
<comment type="similarity">
    <text evidence="2">Belongs to the transpeptidase family.</text>
</comment>
<sequence length="777" mass="84601">MKRRMMVCMAILCVVGTLGLIVRLFTLQVVDAKQYQRNAAKQQLREADISPKRGTIYDRNMKTLAKSATAWTVVLSPSDIRDKKDKDGKIVRSADELRNTIADGLSEILEVNKDKIIEKSHRNTYYEIIKTRVERPVADEVIAFASENNITCISLEEDNKRYYPYGSLASTVLGFTGSENHGAYGLEAKYDDVLSGTPGRVVSAKNAWGTDMPFKYEKMYDATDGNSIVLTIDESIQHFVEKHLETAVKEHNVQARATAIVIDVKTGEILAMATKNDFDPNSPYTIGDINIAAKLELAKSGDKEAAKALLDKVENVNKRKELEAMINSGEDFYNDLLQQMQYDQWRNKAISDPYEPGSVFKLITAASALEEGAVNPKTFSYTCKGSIQIANKRISCWKTAGHGTQDFTHIMMNSCNPGFITVGQMLGVEKFVKYRQAFGLQDKTSIDLPGEAGNVGLYHEISLMGTKLPNVYLASESFGQTFKVTPIQLITAISAVVNGGNLMQPHLVKQIIDSDGNIIKNIEPTVKRQVISAETSNTVALMAENVVTKGSGKNAYIPGYRVGGKTGTSEKLDKTNEQGAVDKRISSFLGFAPANDPQVACLLMLDEPFMHNPYGSVIAAPVVGAILSETLPYLGVEPQYTDEELAKIDIKVPDVIGKGTMDAQGSLRPIGLNYEVIGEGSTVIKQTPRAMTSVPKGSKVLLYTDTESLSKLATVPNVIGMTAQQANVALTDAGLNIKISGATEGVNTATKQSELAGAQVEPGTVINVQFISKDTSD</sequence>
<evidence type="ECO:0000256" key="3">
    <source>
        <dbReference type="ARBA" id="ARBA00023136"/>
    </source>
</evidence>
<dbReference type="Proteomes" id="UP000199158">
    <property type="component" value="Unassembled WGS sequence"/>
</dbReference>
<gene>
    <name evidence="5" type="ORF">SAMN05216180_1280</name>
</gene>
<organism evidence="5 6">
    <name type="scientific">Hydrogenoanaerobacterium saccharovorans</name>
    <dbReference type="NCBI Taxonomy" id="474960"/>
    <lineage>
        <taxon>Bacteria</taxon>
        <taxon>Bacillati</taxon>
        <taxon>Bacillota</taxon>
        <taxon>Clostridia</taxon>
        <taxon>Eubacteriales</taxon>
        <taxon>Oscillospiraceae</taxon>
        <taxon>Hydrogenoanaerobacterium</taxon>
    </lineage>
</organism>
<dbReference type="InterPro" id="IPR012338">
    <property type="entry name" value="Beta-lactam/transpept-like"/>
</dbReference>
<dbReference type="GO" id="GO:0005886">
    <property type="term" value="C:plasma membrane"/>
    <property type="evidence" value="ECO:0007669"/>
    <property type="project" value="TreeGrafter"/>
</dbReference>
<keyword evidence="3" id="KW-0472">Membrane</keyword>
<dbReference type="SMART" id="SM00740">
    <property type="entry name" value="PASTA"/>
    <property type="match status" value="2"/>
</dbReference>
<keyword evidence="6" id="KW-1185">Reference proteome</keyword>
<dbReference type="SUPFAM" id="SSF56519">
    <property type="entry name" value="Penicillin binding protein dimerisation domain"/>
    <property type="match status" value="1"/>
</dbReference>